<organism evidence="2 3">
    <name type="scientific">Cymbomonas tetramitiformis</name>
    <dbReference type="NCBI Taxonomy" id="36881"/>
    <lineage>
        <taxon>Eukaryota</taxon>
        <taxon>Viridiplantae</taxon>
        <taxon>Chlorophyta</taxon>
        <taxon>Pyramimonadophyceae</taxon>
        <taxon>Pyramimonadales</taxon>
        <taxon>Pyramimonadaceae</taxon>
        <taxon>Cymbomonas</taxon>
    </lineage>
</organism>
<accession>A0AAE0C7T6</accession>
<evidence type="ECO:0000313" key="3">
    <source>
        <dbReference type="Proteomes" id="UP001190700"/>
    </source>
</evidence>
<name>A0AAE0C7T6_9CHLO</name>
<feature type="region of interest" description="Disordered" evidence="1">
    <location>
        <begin position="481"/>
        <end position="522"/>
    </location>
</feature>
<dbReference type="AlphaFoldDB" id="A0AAE0C7T6"/>
<sequence>MVATRSTASTTPRRRSLATNFDDAATRHALTPNTPAATATPVANSTTAVFVATANSLARDRFDESVAKHVIFRADANKLLFSTLELIFDLTSPATDWLEASAEANPHDGKRVLLETARMLLDAGTPYFQGTHELLRVRFLANVDPHADIINFNAALASASSRKRKRKNTLDNEELKGLYIDALDKLFYAAVVNRLMLTDQRAAVDLNTIQLWTRQCYASNVKAGVTSGFSAAKLTEDPEEQPAIADLTSIILDLKPEAANKREFGSRNFNVSDFENDHYAEQFQCAMENDDYERFNARCFLAGASRGCATSFRRIPSASPSVVRLQHSIDGAYVGTTETPPLPPLSDDGTDVTADDRVYPAADTVHFDNQTFADIIARGPLAVQHEELHLKHAWMIDDDVDNNNLLHDSGSDEEDASEAVADARRSVVPCHGVCRGGALPPSFRTALIHICIAALFCLCATAAPLTGQALGGAPMDSFGDMPADTGSDAVPAAIPPRKQIRYRQTRQGFERNPVDGAATASS</sequence>
<evidence type="ECO:0000313" key="2">
    <source>
        <dbReference type="EMBL" id="KAK3249000.1"/>
    </source>
</evidence>
<evidence type="ECO:0000256" key="1">
    <source>
        <dbReference type="SAM" id="MobiDB-lite"/>
    </source>
</evidence>
<comment type="caution">
    <text evidence="2">The sequence shown here is derived from an EMBL/GenBank/DDBJ whole genome shotgun (WGS) entry which is preliminary data.</text>
</comment>
<keyword evidence="3" id="KW-1185">Reference proteome</keyword>
<gene>
    <name evidence="2" type="ORF">CYMTET_41559</name>
</gene>
<dbReference type="Proteomes" id="UP001190700">
    <property type="component" value="Unassembled WGS sequence"/>
</dbReference>
<proteinExistence type="predicted"/>
<protein>
    <submittedName>
        <fullName evidence="2">Uncharacterized protein</fullName>
    </submittedName>
</protein>
<dbReference type="EMBL" id="LGRX02027643">
    <property type="protein sequence ID" value="KAK3249000.1"/>
    <property type="molecule type" value="Genomic_DNA"/>
</dbReference>
<reference evidence="2 3" key="1">
    <citation type="journal article" date="2015" name="Genome Biol. Evol.">
        <title>Comparative Genomics of a Bacterivorous Green Alga Reveals Evolutionary Causalities and Consequences of Phago-Mixotrophic Mode of Nutrition.</title>
        <authorList>
            <person name="Burns J.A."/>
            <person name="Paasch A."/>
            <person name="Narechania A."/>
            <person name="Kim E."/>
        </authorList>
    </citation>
    <scope>NUCLEOTIDE SEQUENCE [LARGE SCALE GENOMIC DNA]</scope>
    <source>
        <strain evidence="2 3">PLY_AMNH</strain>
    </source>
</reference>